<dbReference type="PANTHER" id="PTHR23253:SF62">
    <property type="entry name" value="MI DOMAIN-CONTAINING PROTEIN"/>
    <property type="match status" value="1"/>
</dbReference>
<dbReference type="AlphaFoldDB" id="A0A6N2N515"/>
<dbReference type="Gene3D" id="3.30.200.20">
    <property type="entry name" value="Phosphorylase Kinase, domain 1"/>
    <property type="match status" value="1"/>
</dbReference>
<feature type="transmembrane region" description="Helical" evidence="3">
    <location>
        <begin position="159"/>
        <end position="184"/>
    </location>
</feature>
<feature type="transmembrane region" description="Helical" evidence="3">
    <location>
        <begin position="573"/>
        <end position="599"/>
    </location>
</feature>
<dbReference type="GO" id="GO:0003743">
    <property type="term" value="F:translation initiation factor activity"/>
    <property type="evidence" value="ECO:0007669"/>
    <property type="project" value="TreeGrafter"/>
</dbReference>
<reference evidence="5" key="1">
    <citation type="submission" date="2019-03" db="EMBL/GenBank/DDBJ databases">
        <authorList>
            <person name="Mank J."/>
            <person name="Almeida P."/>
        </authorList>
    </citation>
    <scope>NUCLEOTIDE SEQUENCE</scope>
    <source>
        <strain evidence="5">78183</strain>
    </source>
</reference>
<keyword evidence="3" id="KW-0812">Transmembrane</keyword>
<dbReference type="Pfam" id="PF02847">
    <property type="entry name" value="MA3"/>
    <property type="match status" value="1"/>
</dbReference>
<dbReference type="Gene3D" id="1.25.40.180">
    <property type="match status" value="1"/>
</dbReference>
<dbReference type="InterPro" id="IPR036457">
    <property type="entry name" value="PPM-type-like_dom_sf"/>
</dbReference>
<dbReference type="GO" id="GO:0016281">
    <property type="term" value="C:eukaryotic translation initiation factor 4F complex"/>
    <property type="evidence" value="ECO:0007669"/>
    <property type="project" value="TreeGrafter"/>
</dbReference>
<evidence type="ECO:0000256" key="1">
    <source>
        <dbReference type="ARBA" id="ARBA00022845"/>
    </source>
</evidence>
<feature type="compositionally biased region" description="Pro residues" evidence="2">
    <location>
        <begin position="264"/>
        <end position="278"/>
    </location>
</feature>
<dbReference type="EMBL" id="CAADRP010002084">
    <property type="protein sequence ID" value="VFU60850.1"/>
    <property type="molecule type" value="Genomic_DNA"/>
</dbReference>
<organism evidence="5">
    <name type="scientific">Salix viminalis</name>
    <name type="common">Common osier</name>
    <name type="synonym">Basket willow</name>
    <dbReference type="NCBI Taxonomy" id="40686"/>
    <lineage>
        <taxon>Eukaryota</taxon>
        <taxon>Viridiplantae</taxon>
        <taxon>Streptophyta</taxon>
        <taxon>Embryophyta</taxon>
        <taxon>Tracheophyta</taxon>
        <taxon>Spermatophyta</taxon>
        <taxon>Magnoliopsida</taxon>
        <taxon>eudicotyledons</taxon>
        <taxon>Gunneridae</taxon>
        <taxon>Pentapetalae</taxon>
        <taxon>rosids</taxon>
        <taxon>fabids</taxon>
        <taxon>Malpighiales</taxon>
        <taxon>Salicaceae</taxon>
        <taxon>Saliceae</taxon>
        <taxon>Salix</taxon>
    </lineage>
</organism>
<dbReference type="SUPFAM" id="SSF48371">
    <property type="entry name" value="ARM repeat"/>
    <property type="match status" value="1"/>
</dbReference>
<name>A0A6N2N515_SALVM</name>
<protein>
    <recommendedName>
        <fullName evidence="4">MI domain-containing protein</fullName>
    </recommendedName>
</protein>
<keyword evidence="3" id="KW-0472">Membrane</keyword>
<feature type="domain" description="MI" evidence="4">
    <location>
        <begin position="290"/>
        <end position="379"/>
    </location>
</feature>
<keyword evidence="1" id="KW-0810">Translation regulation</keyword>
<dbReference type="GO" id="GO:0003729">
    <property type="term" value="F:mRNA binding"/>
    <property type="evidence" value="ECO:0007669"/>
    <property type="project" value="TreeGrafter"/>
</dbReference>
<dbReference type="InterPro" id="IPR003891">
    <property type="entry name" value="Initiation_fac_eIF4g_MI"/>
</dbReference>
<dbReference type="Gene3D" id="3.60.40.10">
    <property type="entry name" value="PPM-type phosphatase domain"/>
    <property type="match status" value="2"/>
</dbReference>
<keyword evidence="3" id="KW-1133">Transmembrane helix</keyword>
<evidence type="ECO:0000256" key="3">
    <source>
        <dbReference type="SAM" id="Phobius"/>
    </source>
</evidence>
<feature type="region of interest" description="Disordered" evidence="2">
    <location>
        <begin position="264"/>
        <end position="286"/>
    </location>
</feature>
<evidence type="ECO:0000313" key="5">
    <source>
        <dbReference type="EMBL" id="VFU60850.1"/>
    </source>
</evidence>
<gene>
    <name evidence="5" type="ORF">SVIM_LOCUS452349</name>
</gene>
<accession>A0A6N2N515</accession>
<proteinExistence type="predicted"/>
<sequence>MERKKGAPRKGYGWPAAKFRPNVCDAEVNNLADSSLDFQRENGPNRYDASSETMKENVVSDLACWGGDIQIDEHVQREIRNHRSLKHPNIIRFKEHQLKPFRARSGGNTVMGIYLSSPKTKKFSEEGGNCRLRYGLSSMQGWRATMEDAYGHVTSFIRYLYCVFVFWNIAAVVFFCMLACVYDGHGGKVVAKFCSKFLHQQVLKKEAYAAGDIGTSVQKAFFRLLPQGSAGVLDGKTTLLQGGGTPSQPGFDTRDELIGQTPQPVAPAVPAIPSPQKPLPLTTRSNPDDLRRKTISLLEEYFSVQILDEALQCVEELKDPAFHPEVTISLALEKSPPCVGPVIKLLEFLLTKKVLTARDIGTGLDFEVLKELLEKLEDNKFRKAIFEEHQLKPFRARSVGNTVMGIYLSSPKKEKFSEDGGNGRLRYGLSSMQGWRATMEDAHAAIIDLDATTSFFGVYNCHGAGDIGTSVQKAFFRMDEMMRGQRSWRELAALGDKINKFTGMIEGLIWSPRCGGSNDQPDDWAFEEYLDKWTYRHIVDMEKSHMSNSGSLPLDFLMRTIHMSTPTPTDTSIFVFMSMFVFVDAHILLGMPALVNAFICD</sequence>
<evidence type="ECO:0000259" key="4">
    <source>
        <dbReference type="Pfam" id="PF02847"/>
    </source>
</evidence>
<dbReference type="InterPro" id="IPR016024">
    <property type="entry name" value="ARM-type_fold"/>
</dbReference>
<dbReference type="GO" id="GO:0006417">
    <property type="term" value="P:regulation of translation"/>
    <property type="evidence" value="ECO:0007669"/>
    <property type="project" value="UniProtKB-KW"/>
</dbReference>
<dbReference type="SUPFAM" id="SSF81606">
    <property type="entry name" value="PP2C-like"/>
    <property type="match status" value="2"/>
</dbReference>
<dbReference type="PANTHER" id="PTHR23253">
    <property type="entry name" value="EUKARYOTIC TRANSLATION INITIATION FACTOR 4 GAMMA"/>
    <property type="match status" value="1"/>
</dbReference>
<evidence type="ECO:0000256" key="2">
    <source>
        <dbReference type="SAM" id="MobiDB-lite"/>
    </source>
</evidence>